<dbReference type="InterPro" id="IPR004846">
    <property type="entry name" value="T2SS/T3SS_dom"/>
</dbReference>
<dbReference type="InterPro" id="IPR038591">
    <property type="entry name" value="NolW-like_sf"/>
</dbReference>
<dbReference type="PANTHER" id="PTHR30332:SF17">
    <property type="entry name" value="TYPE IV PILIATION SYSTEM PROTEIN DR_0774-RELATED"/>
    <property type="match status" value="1"/>
</dbReference>
<keyword evidence="8" id="KW-1185">Reference proteome</keyword>
<gene>
    <name evidence="7" type="ORF">ACFOPQ_00835</name>
</gene>
<organism evidence="7 8">
    <name type="scientific">Deinococcus antarcticus</name>
    <dbReference type="NCBI Taxonomy" id="1298767"/>
    <lineage>
        <taxon>Bacteria</taxon>
        <taxon>Thermotogati</taxon>
        <taxon>Deinococcota</taxon>
        <taxon>Deinococci</taxon>
        <taxon>Deinococcales</taxon>
        <taxon>Deinococcaceae</taxon>
        <taxon>Deinococcus</taxon>
    </lineage>
</organism>
<dbReference type="PANTHER" id="PTHR30332">
    <property type="entry name" value="PROBABLE GENERAL SECRETION PATHWAY PROTEIN D"/>
    <property type="match status" value="1"/>
</dbReference>
<feature type="domain" description="Type II/III secretion system secretin-like" evidence="5">
    <location>
        <begin position="587"/>
        <end position="761"/>
    </location>
</feature>
<feature type="domain" description="NolW-like" evidence="6">
    <location>
        <begin position="412"/>
        <end position="526"/>
    </location>
</feature>
<accession>A0ABV8A108</accession>
<dbReference type="Gene3D" id="3.30.1370.120">
    <property type="match status" value="1"/>
</dbReference>
<evidence type="ECO:0000256" key="4">
    <source>
        <dbReference type="SAM" id="SignalP"/>
    </source>
</evidence>
<protein>
    <submittedName>
        <fullName evidence="7">Type II secretion system protein GspD</fullName>
    </submittedName>
</protein>
<feature type="signal peptide" evidence="4">
    <location>
        <begin position="1"/>
        <end position="22"/>
    </location>
</feature>
<dbReference type="Proteomes" id="UP001595748">
    <property type="component" value="Unassembled WGS sequence"/>
</dbReference>
<name>A0ABV8A108_9DEIO</name>
<dbReference type="InterPro" id="IPR005644">
    <property type="entry name" value="NolW-like"/>
</dbReference>
<dbReference type="Pfam" id="PF00263">
    <property type="entry name" value="Secretin"/>
    <property type="match status" value="1"/>
</dbReference>
<evidence type="ECO:0000259" key="5">
    <source>
        <dbReference type="Pfam" id="PF00263"/>
    </source>
</evidence>
<evidence type="ECO:0000259" key="6">
    <source>
        <dbReference type="Pfam" id="PF03958"/>
    </source>
</evidence>
<proteinExistence type="inferred from homology"/>
<dbReference type="Pfam" id="PF03958">
    <property type="entry name" value="Secretin_N"/>
    <property type="match status" value="1"/>
</dbReference>
<dbReference type="EMBL" id="JBHRZF010000009">
    <property type="protein sequence ID" value="MFC3859318.1"/>
    <property type="molecule type" value="Genomic_DNA"/>
</dbReference>
<evidence type="ECO:0000256" key="3">
    <source>
        <dbReference type="RuleBase" id="RU004004"/>
    </source>
</evidence>
<keyword evidence="3" id="KW-0813">Transport</keyword>
<reference evidence="8" key="1">
    <citation type="journal article" date="2019" name="Int. J. Syst. Evol. Microbiol.">
        <title>The Global Catalogue of Microorganisms (GCM) 10K type strain sequencing project: providing services to taxonomists for standard genome sequencing and annotation.</title>
        <authorList>
            <consortium name="The Broad Institute Genomics Platform"/>
            <consortium name="The Broad Institute Genome Sequencing Center for Infectious Disease"/>
            <person name="Wu L."/>
            <person name="Ma J."/>
        </authorList>
    </citation>
    <scope>NUCLEOTIDE SEQUENCE [LARGE SCALE GENOMIC DNA]</scope>
    <source>
        <strain evidence="8">CCTCC AB 2013263</strain>
    </source>
</reference>
<sequence>MNKRHVLLLTAVLGMASPFALAQADAQNAASIVRNATKDPNLTNALITMNIGGYVGPLSTLLAGLAKSAGYEIVFDFNPDALPLINGDIVLGGASSAITSINQTGKGTTTPSNTFIPYATPTGKPTELNAKPVVYNFINKPFNEVWPLLAEIHDLRYEVIKLGTGSIIKVSQKPKQLAIGLTYITAQEALDKAEKFFGVARYRDITSVEGGVSVTNRVFEGYRLPDDVKILADATNNRLIIGATNEFASRIDSFISTIDIPAPVKPATPAAIATQQVIYKVAGSVDTALKVLSDQFPNLKVTPVGNTSQLILTGEPNILTSARELLSKIDVAAEKPATASEAQVQRVYRVRGIQKEAQDFLTAQFPTLRVTPVGTTGQLVLNGPVSTVTAALELLGEVDRTPAVATNASVQRVFQLVNASAEEVKATLEGTLQKEVTTTALRGTGTTLLDVNGNPISALVPPSQQASADAQGLKTTDLSGTTPTTAPDMPNIIADKRTNTIIVRGTPLQVDQVAELIPQLDKVVPQINVQVRIQELTDSATRSLGLNANLNFGGFSIGTSSGNGLAATFDPTKTLMGFNIFPTLTALETQNLARRVYDGNVTMQSGQRALGGTSQTENASSTAAASVKSGGSLEINIPSQAANIPSIQKTIDYGVILDFFSPQVAPDGTITVRVRGKVNTPPTNITANNIPYVLNFQNSEAQSLVSFKSGETLLLAGLMGNTAANGSTGIPYLSKFGIGGTTTKDSKFSQLLVIITGTIVK</sequence>
<comment type="caution">
    <text evidence="7">The sequence shown here is derived from an EMBL/GenBank/DDBJ whole genome shotgun (WGS) entry which is preliminary data.</text>
</comment>
<evidence type="ECO:0000256" key="1">
    <source>
        <dbReference type="ARBA" id="ARBA00022729"/>
    </source>
</evidence>
<dbReference type="InterPro" id="IPR050810">
    <property type="entry name" value="Bact_Secretion_Sys_Channel"/>
</dbReference>
<evidence type="ECO:0000313" key="7">
    <source>
        <dbReference type="EMBL" id="MFC3859318.1"/>
    </source>
</evidence>
<comment type="similarity">
    <text evidence="2">Belongs to the bacterial secretin family.</text>
</comment>
<evidence type="ECO:0000256" key="2">
    <source>
        <dbReference type="RuleBase" id="RU004003"/>
    </source>
</evidence>
<dbReference type="RefSeq" id="WP_380075482.1">
    <property type="nucleotide sequence ID" value="NZ_JBHRZF010000009.1"/>
</dbReference>
<keyword evidence="1 4" id="KW-0732">Signal</keyword>
<evidence type="ECO:0000313" key="8">
    <source>
        <dbReference type="Proteomes" id="UP001595748"/>
    </source>
</evidence>
<comment type="subcellular location">
    <subcellularLocation>
        <location evidence="3">Cell outer membrane</location>
    </subcellularLocation>
</comment>
<feature type="chain" id="PRO_5045534393" evidence="4">
    <location>
        <begin position="23"/>
        <end position="761"/>
    </location>
</feature>